<feature type="compositionally biased region" description="Polar residues" evidence="1">
    <location>
        <begin position="65"/>
        <end position="84"/>
    </location>
</feature>
<feature type="compositionally biased region" description="Basic and acidic residues" evidence="1">
    <location>
        <begin position="18"/>
        <end position="37"/>
    </location>
</feature>
<comment type="caution">
    <text evidence="2">The sequence shown here is derived from an EMBL/GenBank/DDBJ whole genome shotgun (WGS) entry which is preliminary data.</text>
</comment>
<dbReference type="Proteomes" id="UP000770661">
    <property type="component" value="Unassembled WGS sequence"/>
</dbReference>
<protein>
    <submittedName>
        <fullName evidence="2">Uncharacterized protein</fullName>
    </submittedName>
</protein>
<reference evidence="2" key="1">
    <citation type="submission" date="2020-07" db="EMBL/GenBank/DDBJ databases">
        <title>The High-quality genome of the commercially important snow crab, Chionoecetes opilio.</title>
        <authorList>
            <person name="Jeong J.-H."/>
            <person name="Ryu S."/>
        </authorList>
    </citation>
    <scope>NUCLEOTIDE SEQUENCE</scope>
    <source>
        <strain evidence="2">MADBK_172401_WGS</strain>
        <tissue evidence="2">Digestive gland</tissue>
    </source>
</reference>
<dbReference type="AlphaFoldDB" id="A0A8J4YMP1"/>
<evidence type="ECO:0000313" key="3">
    <source>
        <dbReference type="Proteomes" id="UP000770661"/>
    </source>
</evidence>
<keyword evidence="3" id="KW-1185">Reference proteome</keyword>
<dbReference type="EMBL" id="JACEEZ010005269">
    <property type="protein sequence ID" value="KAG0725781.1"/>
    <property type="molecule type" value="Genomic_DNA"/>
</dbReference>
<name>A0A8J4YMP1_CHIOP</name>
<organism evidence="2 3">
    <name type="scientific">Chionoecetes opilio</name>
    <name type="common">Atlantic snow crab</name>
    <name type="synonym">Cancer opilio</name>
    <dbReference type="NCBI Taxonomy" id="41210"/>
    <lineage>
        <taxon>Eukaryota</taxon>
        <taxon>Metazoa</taxon>
        <taxon>Ecdysozoa</taxon>
        <taxon>Arthropoda</taxon>
        <taxon>Crustacea</taxon>
        <taxon>Multicrustacea</taxon>
        <taxon>Malacostraca</taxon>
        <taxon>Eumalacostraca</taxon>
        <taxon>Eucarida</taxon>
        <taxon>Decapoda</taxon>
        <taxon>Pleocyemata</taxon>
        <taxon>Brachyura</taxon>
        <taxon>Eubrachyura</taxon>
        <taxon>Majoidea</taxon>
        <taxon>Majidae</taxon>
        <taxon>Chionoecetes</taxon>
    </lineage>
</organism>
<evidence type="ECO:0000256" key="1">
    <source>
        <dbReference type="SAM" id="MobiDB-lite"/>
    </source>
</evidence>
<accession>A0A8J4YMP1</accession>
<sequence>MAGVDVAEVAKEKKKKEAAKTLENRKRKQEAERENAYWRKVPYPRSGLSSSSTTSSEDEDGDFQGTGQQKYPGEHQQTSGSLNIEPNVGLGPRRAVRASGLERYIATAKDLGHDVSRLSFRRALSIVQGPGTGIHLTFNGKGGLQGSSSVWVFHWDGNYYRSDFEMAFRGPHCPWLRPGKNFEEILGVPVAQDGTGKKSQGRFFQGGRASRCQGADHWPFLRPTASNSGMLAGACVHLEKSPRSLPALAGMPAPTYWRLS</sequence>
<proteinExistence type="predicted"/>
<feature type="region of interest" description="Disordered" evidence="1">
    <location>
        <begin position="1"/>
        <end position="90"/>
    </location>
</feature>
<gene>
    <name evidence="2" type="ORF">GWK47_037948</name>
</gene>
<evidence type="ECO:0000313" key="2">
    <source>
        <dbReference type="EMBL" id="KAG0725781.1"/>
    </source>
</evidence>